<dbReference type="Proteomes" id="UP001497623">
    <property type="component" value="Unassembled WGS sequence"/>
</dbReference>
<organism evidence="1 2">
    <name type="scientific">Meganyctiphanes norvegica</name>
    <name type="common">Northern krill</name>
    <name type="synonym">Thysanopoda norvegica</name>
    <dbReference type="NCBI Taxonomy" id="48144"/>
    <lineage>
        <taxon>Eukaryota</taxon>
        <taxon>Metazoa</taxon>
        <taxon>Ecdysozoa</taxon>
        <taxon>Arthropoda</taxon>
        <taxon>Crustacea</taxon>
        <taxon>Multicrustacea</taxon>
        <taxon>Malacostraca</taxon>
        <taxon>Eumalacostraca</taxon>
        <taxon>Eucarida</taxon>
        <taxon>Euphausiacea</taxon>
        <taxon>Euphausiidae</taxon>
        <taxon>Meganyctiphanes</taxon>
    </lineage>
</organism>
<evidence type="ECO:0000313" key="2">
    <source>
        <dbReference type="Proteomes" id="UP001497623"/>
    </source>
</evidence>
<protein>
    <recommendedName>
        <fullName evidence="3">Translin-associated factor X-interacting protein 1 N-terminal domain-containing protein</fullName>
    </recommendedName>
</protein>
<sequence length="193" mass="22509">EELSVKSKELRKMQCHYQDVVPRADFDRLTRKHTQLNKTHKLLSSTHEQLRDQYDTLLGIYESAVTERDELREESQTLRRSATPRPDWNRVAEFVEGGIARWRDLSMGKTSDQIVDALISELTGSQLASSSEVIDCKGTENSVPVYLRYEGSIRNRRLGKNDILILINDIWKEKQNEDNQESMEVFVDKYFKD</sequence>
<accession>A0AAV2QVC4</accession>
<feature type="non-terminal residue" evidence="1">
    <location>
        <position position="1"/>
    </location>
</feature>
<dbReference type="EMBL" id="CAXKWB010011169">
    <property type="protein sequence ID" value="CAL4100275.1"/>
    <property type="molecule type" value="Genomic_DNA"/>
</dbReference>
<dbReference type="AlphaFoldDB" id="A0AAV2QVC4"/>
<proteinExistence type="predicted"/>
<dbReference type="PANTHER" id="PTHR16306:SF0">
    <property type="entry name" value="TRANSLIN-ASSOCIATED FACTOR X-INTERACTING PROTEIN 1"/>
    <property type="match status" value="1"/>
</dbReference>
<dbReference type="PANTHER" id="PTHR16306">
    <property type="entry name" value="TRANSLIN-ASSOCIATED FACTOR X-INTERACTING PROTEIN 1"/>
    <property type="match status" value="1"/>
</dbReference>
<evidence type="ECO:0008006" key="3">
    <source>
        <dbReference type="Google" id="ProtNLM"/>
    </source>
</evidence>
<keyword evidence="2" id="KW-1185">Reference proteome</keyword>
<gene>
    <name evidence="1" type="ORF">MNOR_LOCUS16756</name>
</gene>
<feature type="non-terminal residue" evidence="1">
    <location>
        <position position="193"/>
    </location>
</feature>
<name>A0AAV2QVC4_MEGNR</name>
<dbReference type="GO" id="GO:0005737">
    <property type="term" value="C:cytoplasm"/>
    <property type="evidence" value="ECO:0007669"/>
    <property type="project" value="TreeGrafter"/>
</dbReference>
<evidence type="ECO:0000313" key="1">
    <source>
        <dbReference type="EMBL" id="CAL4100275.1"/>
    </source>
</evidence>
<comment type="caution">
    <text evidence="1">The sequence shown here is derived from an EMBL/GenBank/DDBJ whole genome shotgun (WGS) entry which is preliminary data.</text>
</comment>
<reference evidence="1 2" key="1">
    <citation type="submission" date="2024-05" db="EMBL/GenBank/DDBJ databases">
        <authorList>
            <person name="Wallberg A."/>
        </authorList>
    </citation>
    <scope>NUCLEOTIDE SEQUENCE [LARGE SCALE GENOMIC DNA]</scope>
</reference>